<proteinExistence type="predicted"/>
<dbReference type="RefSeq" id="WP_135814711.1">
    <property type="nucleotide sequence ID" value="NZ_RQEV01000018.1"/>
</dbReference>
<sequence>MQILRRLFLSFACFSLIACFPPSWIRELPAQKQSGPDVILSGTFRKNIPGMSPLTSLHYIESHSESIEFSDAEKTFRKTYNREIEEGNKFRQMRVEGKGRFKTKGNWVLLMTESLVTEEFVWERGKKPETSGAKTSRSNHRLLYHYDAESLSLVPMLYETGYKEKPFGVVEGIRVPYSEDEAFRITRKNFSKKEYQTHAYYKIR</sequence>
<dbReference type="EMBL" id="RQEV01000018">
    <property type="protein sequence ID" value="TGK14719.1"/>
    <property type="molecule type" value="Genomic_DNA"/>
</dbReference>
<name>A0A4V3JE59_9LEPT</name>
<protein>
    <recommendedName>
        <fullName evidence="3">Lipoprotein</fullName>
    </recommendedName>
</protein>
<evidence type="ECO:0000313" key="1">
    <source>
        <dbReference type="EMBL" id="TGK14719.1"/>
    </source>
</evidence>
<reference evidence="1" key="1">
    <citation type="journal article" date="2019" name="PLoS Negl. Trop. Dis.">
        <title>Revisiting the worldwide diversity of Leptospira species in the environment.</title>
        <authorList>
            <person name="Vincent A.T."/>
            <person name="Schiettekatte O."/>
            <person name="Bourhy P."/>
            <person name="Veyrier F.J."/>
            <person name="Picardeau M."/>
        </authorList>
    </citation>
    <scope>NUCLEOTIDE SEQUENCE [LARGE SCALE GENOMIC DNA]</scope>
    <source>
        <strain evidence="1">SCS5</strain>
    </source>
</reference>
<gene>
    <name evidence="1" type="ORF">EHO61_16740</name>
</gene>
<keyword evidence="2" id="KW-1185">Reference proteome</keyword>
<dbReference type="Proteomes" id="UP000297855">
    <property type="component" value="Unassembled WGS sequence"/>
</dbReference>
<organism evidence="1 2">
    <name type="scientific">Leptospira fluminis</name>
    <dbReference type="NCBI Taxonomy" id="2484979"/>
    <lineage>
        <taxon>Bacteria</taxon>
        <taxon>Pseudomonadati</taxon>
        <taxon>Spirochaetota</taxon>
        <taxon>Spirochaetia</taxon>
        <taxon>Leptospirales</taxon>
        <taxon>Leptospiraceae</taxon>
        <taxon>Leptospira</taxon>
    </lineage>
</organism>
<dbReference type="PROSITE" id="PS51257">
    <property type="entry name" value="PROKAR_LIPOPROTEIN"/>
    <property type="match status" value="1"/>
</dbReference>
<dbReference type="AlphaFoldDB" id="A0A4V3JE59"/>
<accession>A0A4V3JE59</accession>
<evidence type="ECO:0000313" key="2">
    <source>
        <dbReference type="Proteomes" id="UP000297855"/>
    </source>
</evidence>
<dbReference type="OrthoDB" id="344137at2"/>
<comment type="caution">
    <text evidence="1">The sequence shown here is derived from an EMBL/GenBank/DDBJ whole genome shotgun (WGS) entry which is preliminary data.</text>
</comment>
<evidence type="ECO:0008006" key="3">
    <source>
        <dbReference type="Google" id="ProtNLM"/>
    </source>
</evidence>